<dbReference type="Proteomes" id="UP001551695">
    <property type="component" value="Unassembled WGS sequence"/>
</dbReference>
<evidence type="ECO:0000256" key="6">
    <source>
        <dbReference type="SAM" id="Phobius"/>
    </source>
</evidence>
<keyword evidence="4" id="KW-0238">DNA-binding</keyword>
<evidence type="ECO:0000313" key="8">
    <source>
        <dbReference type="EMBL" id="MEV0710456.1"/>
    </source>
</evidence>
<keyword evidence="2" id="KW-0929">Antimicrobial</keyword>
<keyword evidence="3" id="KW-0044">Antibiotic</keyword>
<evidence type="ECO:0000313" key="9">
    <source>
        <dbReference type="Proteomes" id="UP001551695"/>
    </source>
</evidence>
<comment type="caution">
    <text evidence="8">The sequence shown here is derived from an EMBL/GenBank/DDBJ whole genome shotgun (WGS) entry which is preliminary data.</text>
</comment>
<keyword evidence="6" id="KW-0812">Transmembrane</keyword>
<feature type="transmembrane region" description="Helical" evidence="6">
    <location>
        <begin position="179"/>
        <end position="199"/>
    </location>
</feature>
<dbReference type="EMBL" id="JBFAKC010000010">
    <property type="protein sequence ID" value="MEV0710456.1"/>
    <property type="molecule type" value="Genomic_DNA"/>
</dbReference>
<dbReference type="InterPro" id="IPR002186">
    <property type="entry name" value="Neocarzinostatin_fam"/>
</dbReference>
<protein>
    <submittedName>
        <fullName evidence="8">Neocarzinostatin apoprotein domain-containing protein</fullName>
    </submittedName>
</protein>
<gene>
    <name evidence="8" type="ORF">AB0I48_23090</name>
</gene>
<feature type="signal peptide" evidence="7">
    <location>
        <begin position="1"/>
        <end position="31"/>
    </location>
</feature>
<evidence type="ECO:0000256" key="4">
    <source>
        <dbReference type="ARBA" id="ARBA00023125"/>
    </source>
</evidence>
<dbReference type="Gene3D" id="2.60.40.230">
    <property type="entry name" value="Neocarzinostatin-like"/>
    <property type="match status" value="1"/>
</dbReference>
<dbReference type="InterPro" id="IPR027273">
    <property type="entry name" value="Neocarzinostatin-like"/>
</dbReference>
<sequence length="208" mass="21193">MTTSTRTALRRAVFAPLLAAGLVAAPAIGHAAPADTATLHVGTEDGVTEGQRITVRGSGFRPGLAAVAVGLCKQGYTNGLTDCDLEGGATFVNIAADGTFPELTLTARSKFRDIDCAQRQCVIAAAPLPGSEPESILAANSAVVLIGFAGTRFHGGTVQTPVAASTAAVEDLSGPSTPLWFATAALLVIITGLALTIPANQRKIQEEK</sequence>
<keyword evidence="6" id="KW-1133">Transmembrane helix</keyword>
<evidence type="ECO:0000256" key="3">
    <source>
        <dbReference type="ARBA" id="ARBA00023022"/>
    </source>
</evidence>
<keyword evidence="6" id="KW-0472">Membrane</keyword>
<dbReference type="RefSeq" id="WP_355085879.1">
    <property type="nucleotide sequence ID" value="NZ_JBEXKW010000018.1"/>
</dbReference>
<reference evidence="8 9" key="1">
    <citation type="submission" date="2024-06" db="EMBL/GenBank/DDBJ databases">
        <title>The Natural Products Discovery Center: Release of the First 8490 Sequenced Strains for Exploring Actinobacteria Biosynthetic Diversity.</title>
        <authorList>
            <person name="Kalkreuter E."/>
            <person name="Kautsar S.A."/>
            <person name="Yang D."/>
            <person name="Bader C.D."/>
            <person name="Teijaro C.N."/>
            <person name="Fluegel L."/>
            <person name="Davis C.M."/>
            <person name="Simpson J.R."/>
            <person name="Lauterbach L."/>
            <person name="Steele A.D."/>
            <person name="Gui C."/>
            <person name="Meng S."/>
            <person name="Li G."/>
            <person name="Viehrig K."/>
            <person name="Ye F."/>
            <person name="Su P."/>
            <person name="Kiefer A.F."/>
            <person name="Nichols A."/>
            <person name="Cepeda A.J."/>
            <person name="Yan W."/>
            <person name="Fan B."/>
            <person name="Jiang Y."/>
            <person name="Adhikari A."/>
            <person name="Zheng C.-J."/>
            <person name="Schuster L."/>
            <person name="Cowan T.M."/>
            <person name="Smanski M.J."/>
            <person name="Chevrette M.G."/>
            <person name="De Carvalho L.P.S."/>
            <person name="Shen B."/>
        </authorList>
    </citation>
    <scope>NUCLEOTIDE SEQUENCE [LARGE SCALE GENOMIC DNA]</scope>
    <source>
        <strain evidence="8 9">NPDC050403</strain>
    </source>
</reference>
<name>A0ABV3FYF9_9NOCA</name>
<evidence type="ECO:0000256" key="7">
    <source>
        <dbReference type="SAM" id="SignalP"/>
    </source>
</evidence>
<feature type="chain" id="PRO_5045925146" evidence="7">
    <location>
        <begin position="32"/>
        <end position="208"/>
    </location>
</feature>
<evidence type="ECO:0000256" key="5">
    <source>
        <dbReference type="ARBA" id="ARBA00023157"/>
    </source>
</evidence>
<organism evidence="8 9">
    <name type="scientific">Nocardia aurea</name>
    <dbReference type="NCBI Taxonomy" id="2144174"/>
    <lineage>
        <taxon>Bacteria</taxon>
        <taxon>Bacillati</taxon>
        <taxon>Actinomycetota</taxon>
        <taxon>Actinomycetes</taxon>
        <taxon>Mycobacteriales</taxon>
        <taxon>Nocardiaceae</taxon>
        <taxon>Nocardia</taxon>
    </lineage>
</organism>
<accession>A0ABV3FYF9</accession>
<keyword evidence="9" id="KW-1185">Reference proteome</keyword>
<keyword evidence="7" id="KW-0732">Signal</keyword>
<comment type="similarity">
    <text evidence="1">Belongs to the neocarzinostatin family.</text>
</comment>
<evidence type="ECO:0000256" key="1">
    <source>
        <dbReference type="ARBA" id="ARBA00010648"/>
    </source>
</evidence>
<dbReference type="SUPFAM" id="SSF49319">
    <property type="entry name" value="Actinoxanthin-like"/>
    <property type="match status" value="1"/>
</dbReference>
<dbReference type="Pfam" id="PF00960">
    <property type="entry name" value="Neocarzinostat"/>
    <property type="match status" value="1"/>
</dbReference>
<keyword evidence="5" id="KW-1015">Disulfide bond</keyword>
<proteinExistence type="inferred from homology"/>
<evidence type="ECO:0000256" key="2">
    <source>
        <dbReference type="ARBA" id="ARBA00022529"/>
    </source>
</evidence>